<dbReference type="Pfam" id="PF04488">
    <property type="entry name" value="Gly_transf_sug"/>
    <property type="match status" value="1"/>
</dbReference>
<dbReference type="GO" id="GO:0016020">
    <property type="term" value="C:membrane"/>
    <property type="evidence" value="ECO:0007669"/>
    <property type="project" value="UniProtKB-SubCell"/>
</dbReference>
<evidence type="ECO:0000256" key="1">
    <source>
        <dbReference type="ARBA" id="ARBA00004370"/>
    </source>
</evidence>
<evidence type="ECO:0000256" key="2">
    <source>
        <dbReference type="ARBA" id="ARBA00022679"/>
    </source>
</evidence>
<evidence type="ECO:0000256" key="4">
    <source>
        <dbReference type="ARBA" id="ARBA00022989"/>
    </source>
</evidence>
<dbReference type="AlphaFoldDB" id="A0A1I8FP58"/>
<dbReference type="PANTHER" id="PTHR32385:SF20">
    <property type="entry name" value="MANNOSYL PHOSPHORYLINOSITOL CERAMIDE SYNTHASE CSH1-RELATED"/>
    <property type="match status" value="1"/>
</dbReference>
<comment type="subcellular location">
    <subcellularLocation>
        <location evidence="1">Membrane</location>
    </subcellularLocation>
</comment>
<dbReference type="Proteomes" id="UP000095280">
    <property type="component" value="Unplaced"/>
</dbReference>
<keyword evidence="6" id="KW-1185">Reference proteome</keyword>
<evidence type="ECO:0000256" key="5">
    <source>
        <dbReference type="ARBA" id="ARBA00023136"/>
    </source>
</evidence>
<keyword evidence="4" id="KW-1133">Transmembrane helix</keyword>
<organism evidence="6 7">
    <name type="scientific">Macrostomum lignano</name>
    <dbReference type="NCBI Taxonomy" id="282301"/>
    <lineage>
        <taxon>Eukaryota</taxon>
        <taxon>Metazoa</taxon>
        <taxon>Spiralia</taxon>
        <taxon>Lophotrochozoa</taxon>
        <taxon>Platyhelminthes</taxon>
        <taxon>Rhabditophora</taxon>
        <taxon>Macrostomorpha</taxon>
        <taxon>Macrostomida</taxon>
        <taxon>Macrostomidae</taxon>
        <taxon>Macrostomum</taxon>
    </lineage>
</organism>
<dbReference type="InterPro" id="IPR007577">
    <property type="entry name" value="GlycoTrfase_DXD_sugar-bd_CS"/>
</dbReference>
<accession>A0A1I8FP58</accession>
<keyword evidence="5" id="KW-0472">Membrane</keyword>
<keyword evidence="2" id="KW-0808">Transferase</keyword>
<dbReference type="PANTHER" id="PTHR32385">
    <property type="entry name" value="MANNOSYL PHOSPHORYLINOSITOL CERAMIDE SYNTHASE"/>
    <property type="match status" value="1"/>
</dbReference>
<protein>
    <submittedName>
        <fullName evidence="7">Uncharacterized protein</fullName>
    </submittedName>
</protein>
<proteinExistence type="predicted"/>
<evidence type="ECO:0000256" key="3">
    <source>
        <dbReference type="ARBA" id="ARBA00022692"/>
    </source>
</evidence>
<dbReference type="WBParaSite" id="maker-unitig_42195-snap-gene-0.1-mRNA-1">
    <property type="protein sequence ID" value="maker-unitig_42195-snap-gene-0.1-mRNA-1"/>
    <property type="gene ID" value="maker-unitig_42195-snap-gene-0.1"/>
</dbReference>
<reference evidence="7" key="1">
    <citation type="submission" date="2016-11" db="UniProtKB">
        <authorList>
            <consortium name="WormBaseParasite"/>
        </authorList>
    </citation>
    <scope>IDENTIFICATION</scope>
</reference>
<dbReference type="GO" id="GO:0051999">
    <property type="term" value="P:mannosyl-inositol phosphorylceramide biosynthetic process"/>
    <property type="evidence" value="ECO:0007669"/>
    <property type="project" value="TreeGrafter"/>
</dbReference>
<dbReference type="InterPro" id="IPR051706">
    <property type="entry name" value="Glycosyltransferase_domain"/>
</dbReference>
<evidence type="ECO:0000313" key="6">
    <source>
        <dbReference type="Proteomes" id="UP000095280"/>
    </source>
</evidence>
<dbReference type="Gene3D" id="3.90.550.20">
    <property type="match status" value="1"/>
</dbReference>
<dbReference type="GO" id="GO:0000030">
    <property type="term" value="F:mannosyltransferase activity"/>
    <property type="evidence" value="ECO:0007669"/>
    <property type="project" value="TreeGrafter"/>
</dbReference>
<name>A0A1I8FP58_9PLAT</name>
<evidence type="ECO:0000313" key="7">
    <source>
        <dbReference type="WBParaSite" id="maker-unitig_42195-snap-gene-0.1-mRNA-1"/>
    </source>
</evidence>
<keyword evidence="3" id="KW-0812">Transmembrane</keyword>
<sequence>MTTTHFFMRKFLIFKMHVQRADSIRYMVLHHYGGIYIDIGRRVREAVLPEPRKPHGLRGPGGQGARCDSLRQGLQAAMNSAMGSVPGHPFFLRLVFAMMEVTTRREAPARHGSRPAHSSQLQSWCTDKRHQKARASPKIDDAAAPMAAARSGGWQLWAGGYGGAQLEARLTGGPRNRGRRHSSLTSATGGFKRGGRTTIDIAEVTQGC</sequence>